<protein>
    <submittedName>
        <fullName evidence="2">Uncharacterized protein</fullName>
    </submittedName>
</protein>
<accession>A0A834XI11</accession>
<reference evidence="2" key="1">
    <citation type="submission" date="2020-09" db="EMBL/GenBank/DDBJ databases">
        <title>Genome-Enabled Discovery of Anthraquinone Biosynthesis in Senna tora.</title>
        <authorList>
            <person name="Kang S.-H."/>
            <person name="Pandey R.P."/>
            <person name="Lee C.-M."/>
            <person name="Sim J.-S."/>
            <person name="Jeong J.-T."/>
            <person name="Choi B.-S."/>
            <person name="Jung M."/>
            <person name="Ginzburg D."/>
            <person name="Zhao K."/>
            <person name="Won S.Y."/>
            <person name="Oh T.-J."/>
            <person name="Yu Y."/>
            <person name="Kim N.-H."/>
            <person name="Lee O.R."/>
            <person name="Lee T.-H."/>
            <person name="Bashyal P."/>
            <person name="Kim T.-S."/>
            <person name="Lee W.-H."/>
            <person name="Kawkins C."/>
            <person name="Kim C.-K."/>
            <person name="Kim J.S."/>
            <person name="Ahn B.O."/>
            <person name="Rhee S.Y."/>
            <person name="Sohng J.K."/>
        </authorList>
    </citation>
    <scope>NUCLEOTIDE SEQUENCE</scope>
    <source>
        <tissue evidence="2">Leaf</tissue>
    </source>
</reference>
<evidence type="ECO:0000313" key="3">
    <source>
        <dbReference type="Proteomes" id="UP000634136"/>
    </source>
</evidence>
<comment type="caution">
    <text evidence="2">The sequence shown here is derived from an EMBL/GenBank/DDBJ whole genome shotgun (WGS) entry which is preliminary data.</text>
</comment>
<dbReference type="Proteomes" id="UP000634136">
    <property type="component" value="Unassembled WGS sequence"/>
</dbReference>
<feature type="region of interest" description="Disordered" evidence="1">
    <location>
        <begin position="104"/>
        <end position="144"/>
    </location>
</feature>
<evidence type="ECO:0000256" key="1">
    <source>
        <dbReference type="SAM" id="MobiDB-lite"/>
    </source>
</evidence>
<feature type="compositionally biased region" description="Basic residues" evidence="1">
    <location>
        <begin position="112"/>
        <end position="130"/>
    </location>
</feature>
<dbReference type="AlphaFoldDB" id="A0A834XI11"/>
<organism evidence="2 3">
    <name type="scientific">Senna tora</name>
    <dbReference type="NCBI Taxonomy" id="362788"/>
    <lineage>
        <taxon>Eukaryota</taxon>
        <taxon>Viridiplantae</taxon>
        <taxon>Streptophyta</taxon>
        <taxon>Embryophyta</taxon>
        <taxon>Tracheophyta</taxon>
        <taxon>Spermatophyta</taxon>
        <taxon>Magnoliopsida</taxon>
        <taxon>eudicotyledons</taxon>
        <taxon>Gunneridae</taxon>
        <taxon>Pentapetalae</taxon>
        <taxon>rosids</taxon>
        <taxon>fabids</taxon>
        <taxon>Fabales</taxon>
        <taxon>Fabaceae</taxon>
        <taxon>Caesalpinioideae</taxon>
        <taxon>Cassia clade</taxon>
        <taxon>Senna</taxon>
    </lineage>
</organism>
<name>A0A834XI11_9FABA</name>
<sequence>MESTCFSHITRRCKSLRAATIYSGTKPIPENDPNTSLSRLLIKRPIRVNFQLTYHWARPHQISLSSIRKGLRGNFQSIKIFNHSCTRLVVHHIRSQSNFLKDKATPSFPKVPTHHCKQRLGKRIKRRGGTKHTESPRLHPHNTHKVKLTRTRTAAPRGVSPKALEQHVFHRFRDPPTDWTQGWIIKNSLPNTSNDFKKIRMVNPDGLKLELPQSLNISEIQIQKNWAVIRANEREMENLSPRETKPTREIADTPIKPFLHIPNPRPSIGPCKRISFETQIKHVMLHHKIL</sequence>
<proteinExistence type="predicted"/>
<keyword evidence="3" id="KW-1185">Reference proteome</keyword>
<evidence type="ECO:0000313" key="2">
    <source>
        <dbReference type="EMBL" id="KAF7844953.1"/>
    </source>
</evidence>
<gene>
    <name evidence="2" type="ORF">G2W53_001858</name>
</gene>
<dbReference type="EMBL" id="JAAIUW010000001">
    <property type="protein sequence ID" value="KAF7844953.1"/>
    <property type="molecule type" value="Genomic_DNA"/>
</dbReference>